<organism evidence="1 2">
    <name type="scientific">Prosthecobacter algae</name>
    <dbReference type="NCBI Taxonomy" id="1144682"/>
    <lineage>
        <taxon>Bacteria</taxon>
        <taxon>Pseudomonadati</taxon>
        <taxon>Verrucomicrobiota</taxon>
        <taxon>Verrucomicrobiia</taxon>
        <taxon>Verrucomicrobiales</taxon>
        <taxon>Verrucomicrobiaceae</taxon>
        <taxon>Prosthecobacter</taxon>
    </lineage>
</organism>
<comment type="caution">
    <text evidence="1">The sequence shown here is derived from an EMBL/GenBank/DDBJ whole genome shotgun (WGS) entry which is preliminary data.</text>
</comment>
<name>A0ABP9NUU6_9BACT</name>
<protein>
    <submittedName>
        <fullName evidence="1">Uncharacterized protein</fullName>
    </submittedName>
</protein>
<reference evidence="2" key="1">
    <citation type="journal article" date="2019" name="Int. J. Syst. Evol. Microbiol.">
        <title>The Global Catalogue of Microorganisms (GCM) 10K type strain sequencing project: providing services to taxonomists for standard genome sequencing and annotation.</title>
        <authorList>
            <consortium name="The Broad Institute Genomics Platform"/>
            <consortium name="The Broad Institute Genome Sequencing Center for Infectious Disease"/>
            <person name="Wu L."/>
            <person name="Ma J."/>
        </authorList>
    </citation>
    <scope>NUCLEOTIDE SEQUENCE [LARGE SCALE GENOMIC DNA]</scope>
    <source>
        <strain evidence="2">JCM 18053</strain>
    </source>
</reference>
<evidence type="ECO:0000313" key="2">
    <source>
        <dbReference type="Proteomes" id="UP001499852"/>
    </source>
</evidence>
<evidence type="ECO:0000313" key="1">
    <source>
        <dbReference type="EMBL" id="GAA5134648.1"/>
    </source>
</evidence>
<dbReference type="EMBL" id="BAABIA010000001">
    <property type="protein sequence ID" value="GAA5134648.1"/>
    <property type="molecule type" value="Genomic_DNA"/>
</dbReference>
<keyword evidence="2" id="KW-1185">Reference proteome</keyword>
<accession>A0ABP9NUU6</accession>
<proteinExistence type="predicted"/>
<dbReference type="Proteomes" id="UP001499852">
    <property type="component" value="Unassembled WGS sequence"/>
</dbReference>
<gene>
    <name evidence="1" type="ORF">GCM10023213_06790</name>
</gene>
<sequence length="46" mass="5335">MKDGVEVYPDIAVKVWRHQPADPKAKARRHIVVHKQISRHPQARGK</sequence>